<dbReference type="AlphaFoldDB" id="A0A5C3M399"/>
<keyword evidence="3" id="KW-0949">S-adenosyl-L-methionine</keyword>
<feature type="domain" description="O-methyltransferase C-terminal" evidence="4">
    <location>
        <begin position="253"/>
        <end position="429"/>
    </location>
</feature>
<name>A0A5C3M399_9AGAR</name>
<dbReference type="Gene3D" id="1.10.10.10">
    <property type="entry name" value="Winged helix-like DNA-binding domain superfamily/Winged helix DNA-binding domain"/>
    <property type="match status" value="1"/>
</dbReference>
<dbReference type="InterPro" id="IPR001077">
    <property type="entry name" value="COMT_C"/>
</dbReference>
<dbReference type="SUPFAM" id="SSF46785">
    <property type="entry name" value="Winged helix' DNA-binding domain"/>
    <property type="match status" value="1"/>
</dbReference>
<dbReference type="PANTHER" id="PTHR43712">
    <property type="entry name" value="PUTATIVE (AFU_ORTHOLOGUE AFUA_4G14580)-RELATED"/>
    <property type="match status" value="1"/>
</dbReference>
<dbReference type="STRING" id="68775.A0A5C3M399"/>
<dbReference type="InterPro" id="IPR016461">
    <property type="entry name" value="COMT-like"/>
</dbReference>
<evidence type="ECO:0000313" key="6">
    <source>
        <dbReference type="EMBL" id="TFK39899.1"/>
    </source>
</evidence>
<reference evidence="6 7" key="1">
    <citation type="journal article" date="2019" name="Nat. Ecol. Evol.">
        <title>Megaphylogeny resolves global patterns of mushroom evolution.</title>
        <authorList>
            <person name="Varga T."/>
            <person name="Krizsan K."/>
            <person name="Foldi C."/>
            <person name="Dima B."/>
            <person name="Sanchez-Garcia M."/>
            <person name="Sanchez-Ramirez S."/>
            <person name="Szollosi G.J."/>
            <person name="Szarkandi J.G."/>
            <person name="Papp V."/>
            <person name="Albert L."/>
            <person name="Andreopoulos W."/>
            <person name="Angelini C."/>
            <person name="Antonin V."/>
            <person name="Barry K.W."/>
            <person name="Bougher N.L."/>
            <person name="Buchanan P."/>
            <person name="Buyck B."/>
            <person name="Bense V."/>
            <person name="Catcheside P."/>
            <person name="Chovatia M."/>
            <person name="Cooper J."/>
            <person name="Damon W."/>
            <person name="Desjardin D."/>
            <person name="Finy P."/>
            <person name="Geml J."/>
            <person name="Haridas S."/>
            <person name="Hughes K."/>
            <person name="Justo A."/>
            <person name="Karasinski D."/>
            <person name="Kautmanova I."/>
            <person name="Kiss B."/>
            <person name="Kocsube S."/>
            <person name="Kotiranta H."/>
            <person name="LaButti K.M."/>
            <person name="Lechner B.E."/>
            <person name="Liimatainen K."/>
            <person name="Lipzen A."/>
            <person name="Lukacs Z."/>
            <person name="Mihaltcheva S."/>
            <person name="Morgado L.N."/>
            <person name="Niskanen T."/>
            <person name="Noordeloos M.E."/>
            <person name="Ohm R.A."/>
            <person name="Ortiz-Santana B."/>
            <person name="Ovrebo C."/>
            <person name="Racz N."/>
            <person name="Riley R."/>
            <person name="Savchenko A."/>
            <person name="Shiryaev A."/>
            <person name="Soop K."/>
            <person name="Spirin V."/>
            <person name="Szebenyi C."/>
            <person name="Tomsovsky M."/>
            <person name="Tulloss R.E."/>
            <person name="Uehling J."/>
            <person name="Grigoriev I.V."/>
            <person name="Vagvolgyi C."/>
            <person name="Papp T."/>
            <person name="Martin F.M."/>
            <person name="Miettinen O."/>
            <person name="Hibbett D.S."/>
            <person name="Nagy L.G."/>
        </authorList>
    </citation>
    <scope>NUCLEOTIDE SEQUENCE [LARGE SCALE GENOMIC DNA]</scope>
    <source>
        <strain evidence="6 7">CBS 166.37</strain>
    </source>
</reference>
<protein>
    <submittedName>
        <fullName evidence="6">S-adenosyl-L-methionine-dependent methyltransferase</fullName>
    </submittedName>
</protein>
<dbReference type="Gene3D" id="3.40.50.150">
    <property type="entry name" value="Vaccinia Virus protein VP39"/>
    <property type="match status" value="1"/>
</dbReference>
<dbReference type="Proteomes" id="UP000308652">
    <property type="component" value="Unassembled WGS sequence"/>
</dbReference>
<keyword evidence="7" id="KW-1185">Reference proteome</keyword>
<keyword evidence="1 6" id="KW-0489">Methyltransferase</keyword>
<proteinExistence type="predicted"/>
<dbReference type="GO" id="GO:0008171">
    <property type="term" value="F:O-methyltransferase activity"/>
    <property type="evidence" value="ECO:0007669"/>
    <property type="project" value="InterPro"/>
</dbReference>
<dbReference type="PANTHER" id="PTHR43712:SF2">
    <property type="entry name" value="O-METHYLTRANSFERASE CICE"/>
    <property type="match status" value="1"/>
</dbReference>
<dbReference type="GO" id="GO:0046983">
    <property type="term" value="F:protein dimerization activity"/>
    <property type="evidence" value="ECO:0007669"/>
    <property type="project" value="InterPro"/>
</dbReference>
<keyword evidence="2 6" id="KW-0808">Transferase</keyword>
<dbReference type="InterPro" id="IPR029063">
    <property type="entry name" value="SAM-dependent_MTases_sf"/>
</dbReference>
<accession>A0A5C3M399</accession>
<evidence type="ECO:0000256" key="3">
    <source>
        <dbReference type="ARBA" id="ARBA00022691"/>
    </source>
</evidence>
<sequence>MVSTSNGLSALVSLISDATKVIEAEYQRDPHGIPSLEDLGPHPFDTAVYSTAMRNAIQVLEGACAQLCATVGRPSHTMLNKAMGFYEPACLHVVLTFKIPDILQTKPSGMHVSDLAKASGVEQGKLCRILRLLASKHCFREVSRDVFANNRLSLQIVSTEPFYNLALDYVGDNYKWTSELAETLGDPNWGHSSAPHHSSFNKYTKYPRSFFQYLEGDTPSGREYAGRLNLAMIGWGVATESGAVVKDFPWYELPSGASVCDVGGGVGTVSMKLAKAYPHLKFKLQDTPQCIEKAQNDIWPSLYPEAVLQKRIEFKAMDFLVESPIRGCHIYYLKHVIHDWPDEACIKILTGIRNSMALHSRVLIQEYILQPACEVESDQTSSHPSAPRPLLPNYGAGRIRQYNIDLDMMTSLNSQERTLEDFIRLGKLAGLRFVKLWTVGEMGVVELSIEKSGPQSSELGDPPNTSSGCNIHLRCNL</sequence>
<evidence type="ECO:0000259" key="5">
    <source>
        <dbReference type="Pfam" id="PF08100"/>
    </source>
</evidence>
<evidence type="ECO:0000259" key="4">
    <source>
        <dbReference type="Pfam" id="PF00891"/>
    </source>
</evidence>
<dbReference type="InterPro" id="IPR012967">
    <property type="entry name" value="COMT_dimerisation"/>
</dbReference>
<evidence type="ECO:0000256" key="1">
    <source>
        <dbReference type="ARBA" id="ARBA00022603"/>
    </source>
</evidence>
<dbReference type="PROSITE" id="PS51683">
    <property type="entry name" value="SAM_OMT_II"/>
    <property type="match status" value="1"/>
</dbReference>
<dbReference type="OrthoDB" id="1606438at2759"/>
<dbReference type="EMBL" id="ML213598">
    <property type="protein sequence ID" value="TFK39899.1"/>
    <property type="molecule type" value="Genomic_DNA"/>
</dbReference>
<gene>
    <name evidence="6" type="ORF">BDQ12DRAFT_681430</name>
</gene>
<dbReference type="InterPro" id="IPR036390">
    <property type="entry name" value="WH_DNA-bd_sf"/>
</dbReference>
<dbReference type="GO" id="GO:0032259">
    <property type="term" value="P:methylation"/>
    <property type="evidence" value="ECO:0007669"/>
    <property type="project" value="UniProtKB-KW"/>
</dbReference>
<dbReference type="InterPro" id="IPR036388">
    <property type="entry name" value="WH-like_DNA-bd_sf"/>
</dbReference>
<dbReference type="Pfam" id="PF00891">
    <property type="entry name" value="Methyltransf_2"/>
    <property type="match status" value="1"/>
</dbReference>
<dbReference type="Pfam" id="PF08100">
    <property type="entry name" value="Dimerisation"/>
    <property type="match status" value="1"/>
</dbReference>
<evidence type="ECO:0000256" key="2">
    <source>
        <dbReference type="ARBA" id="ARBA00022679"/>
    </source>
</evidence>
<evidence type="ECO:0000313" key="7">
    <source>
        <dbReference type="Proteomes" id="UP000308652"/>
    </source>
</evidence>
<feature type="domain" description="O-methyltransferase dimerisation" evidence="5">
    <location>
        <begin position="82"/>
        <end position="153"/>
    </location>
</feature>
<dbReference type="SUPFAM" id="SSF53335">
    <property type="entry name" value="S-adenosyl-L-methionine-dependent methyltransferases"/>
    <property type="match status" value="1"/>
</dbReference>
<organism evidence="6 7">
    <name type="scientific">Crucibulum laeve</name>
    <dbReference type="NCBI Taxonomy" id="68775"/>
    <lineage>
        <taxon>Eukaryota</taxon>
        <taxon>Fungi</taxon>
        <taxon>Dikarya</taxon>
        <taxon>Basidiomycota</taxon>
        <taxon>Agaricomycotina</taxon>
        <taxon>Agaricomycetes</taxon>
        <taxon>Agaricomycetidae</taxon>
        <taxon>Agaricales</taxon>
        <taxon>Agaricineae</taxon>
        <taxon>Nidulariaceae</taxon>
        <taxon>Crucibulum</taxon>
    </lineage>
</organism>